<dbReference type="PRINTS" id="PR00111">
    <property type="entry name" value="ABHYDROLASE"/>
</dbReference>
<organism evidence="2 3">
    <name type="scientific">Entotheonella factor</name>
    <dbReference type="NCBI Taxonomy" id="1429438"/>
    <lineage>
        <taxon>Bacteria</taxon>
        <taxon>Pseudomonadati</taxon>
        <taxon>Nitrospinota/Tectimicrobiota group</taxon>
        <taxon>Candidatus Tectimicrobiota</taxon>
        <taxon>Candidatus Entotheonellia</taxon>
        <taxon>Candidatus Entotheonellales</taxon>
        <taxon>Candidatus Entotheonellaceae</taxon>
        <taxon>Candidatus Entotheonella</taxon>
    </lineage>
</organism>
<evidence type="ECO:0000313" key="2">
    <source>
        <dbReference type="EMBL" id="ETX02938.1"/>
    </source>
</evidence>
<dbReference type="HOGENOM" id="CLU_020336_31_2_7"/>
<dbReference type="InterPro" id="IPR000073">
    <property type="entry name" value="AB_hydrolase_1"/>
</dbReference>
<dbReference type="Gene3D" id="3.40.50.1820">
    <property type="entry name" value="alpha/beta hydrolase"/>
    <property type="match status" value="1"/>
</dbReference>
<sequence>MTTAESVGGMNLFDAARAAGISFTSETVPEDKYVEANGMRLHYLDWGNLDKPKMLLLHGGAQGAHSWDFFSLAMRDHLHIVALDQRGHGDSDWSEAGDYDTPFHVADIHAFTDAIGYDKFILMGLSMGGRNAYSFAAEHPEKIDRLIVVDVGPDVKAEGQAYIREFLEGTETFESFDWLVERVKRFNPRRPENQIRGSLINNLKQLEDGTWTWKHDRRRGIRRDRGGEMNEAAWAALAAVQAPTLVVRGAESYILSEQTANKMLATVAHSQLAEVPNAGHLVQGDNPVGFEKVVREFLELGK</sequence>
<dbReference type="AlphaFoldDB" id="W4LYG5"/>
<evidence type="ECO:0000259" key="1">
    <source>
        <dbReference type="Pfam" id="PF00561"/>
    </source>
</evidence>
<dbReference type="SUPFAM" id="SSF53474">
    <property type="entry name" value="alpha/beta-Hydrolases"/>
    <property type="match status" value="1"/>
</dbReference>
<evidence type="ECO:0000313" key="3">
    <source>
        <dbReference type="Proteomes" id="UP000019141"/>
    </source>
</evidence>
<comment type="caution">
    <text evidence="2">The sequence shown here is derived from an EMBL/GenBank/DDBJ whole genome shotgun (WGS) entry which is preliminary data.</text>
</comment>
<proteinExistence type="predicted"/>
<dbReference type="InterPro" id="IPR029058">
    <property type="entry name" value="AB_hydrolase_fold"/>
</dbReference>
<gene>
    <name evidence="2" type="ORF">ETSY1_01885</name>
</gene>
<protein>
    <recommendedName>
        <fullName evidence="1">AB hydrolase-1 domain-containing protein</fullName>
    </recommendedName>
</protein>
<accession>W4LYG5</accession>
<dbReference type="InterPro" id="IPR050228">
    <property type="entry name" value="Carboxylesterase_BioH"/>
</dbReference>
<feature type="domain" description="AB hydrolase-1" evidence="1">
    <location>
        <begin position="54"/>
        <end position="287"/>
    </location>
</feature>
<name>W4LYG5_ENTF1</name>
<dbReference type="Proteomes" id="UP000019141">
    <property type="component" value="Unassembled WGS sequence"/>
</dbReference>
<dbReference type="Pfam" id="PF00561">
    <property type="entry name" value="Abhydrolase_1"/>
    <property type="match status" value="1"/>
</dbReference>
<dbReference type="PANTHER" id="PTHR43194">
    <property type="entry name" value="HYDROLASE ALPHA/BETA FOLD FAMILY"/>
    <property type="match status" value="1"/>
</dbReference>
<dbReference type="PANTHER" id="PTHR43194:SF2">
    <property type="entry name" value="PEROXISOMAL MEMBRANE PROTEIN LPX1"/>
    <property type="match status" value="1"/>
</dbReference>
<keyword evidence="3" id="KW-1185">Reference proteome</keyword>
<dbReference type="EMBL" id="AZHW01000094">
    <property type="protein sequence ID" value="ETX02938.1"/>
    <property type="molecule type" value="Genomic_DNA"/>
</dbReference>
<reference evidence="2 3" key="1">
    <citation type="journal article" date="2014" name="Nature">
        <title>An environmental bacterial taxon with a large and distinct metabolic repertoire.</title>
        <authorList>
            <person name="Wilson M.C."/>
            <person name="Mori T."/>
            <person name="Ruckert C."/>
            <person name="Uria A.R."/>
            <person name="Helf M.J."/>
            <person name="Takada K."/>
            <person name="Gernert C."/>
            <person name="Steffens U.A."/>
            <person name="Heycke N."/>
            <person name="Schmitt S."/>
            <person name="Rinke C."/>
            <person name="Helfrich E.J."/>
            <person name="Brachmann A.O."/>
            <person name="Gurgui C."/>
            <person name="Wakimoto T."/>
            <person name="Kracht M."/>
            <person name="Crusemann M."/>
            <person name="Hentschel U."/>
            <person name="Abe I."/>
            <person name="Matsunaga S."/>
            <person name="Kalinowski J."/>
            <person name="Takeyama H."/>
            <person name="Piel J."/>
        </authorList>
    </citation>
    <scope>NUCLEOTIDE SEQUENCE [LARGE SCALE GENOMIC DNA]</scope>
    <source>
        <strain evidence="3">TSY1</strain>
    </source>
</reference>